<gene>
    <name evidence="3" type="ORF">H9913_08115</name>
</gene>
<organism evidence="3 4">
    <name type="scientific">Candidatus Blautia stercoripullorum</name>
    <dbReference type="NCBI Taxonomy" id="2838502"/>
    <lineage>
        <taxon>Bacteria</taxon>
        <taxon>Bacillati</taxon>
        <taxon>Bacillota</taxon>
        <taxon>Clostridia</taxon>
        <taxon>Lachnospirales</taxon>
        <taxon>Lachnospiraceae</taxon>
        <taxon>Blautia</taxon>
    </lineage>
</organism>
<dbReference type="AlphaFoldDB" id="A0A9D2R8V8"/>
<dbReference type="SUPFAM" id="SSF54637">
    <property type="entry name" value="Thioesterase/thiol ester dehydrase-isomerase"/>
    <property type="match status" value="1"/>
</dbReference>
<dbReference type="PANTHER" id="PTHR31793">
    <property type="entry name" value="4-HYDROXYBENZOYL-COA THIOESTERASE FAMILY MEMBER"/>
    <property type="match status" value="1"/>
</dbReference>
<reference evidence="3" key="2">
    <citation type="submission" date="2021-04" db="EMBL/GenBank/DDBJ databases">
        <authorList>
            <person name="Gilroy R."/>
        </authorList>
    </citation>
    <scope>NUCLEOTIDE SEQUENCE</scope>
    <source>
        <strain evidence="3">ChiW19-6364</strain>
    </source>
</reference>
<evidence type="ECO:0000256" key="1">
    <source>
        <dbReference type="ARBA" id="ARBA00005953"/>
    </source>
</evidence>
<name>A0A9D2R8V8_9FIRM</name>
<dbReference type="Pfam" id="PF13279">
    <property type="entry name" value="4HBT_2"/>
    <property type="match status" value="1"/>
</dbReference>
<accession>A0A9D2R8V8</accession>
<evidence type="ECO:0000313" key="3">
    <source>
        <dbReference type="EMBL" id="HJD39982.1"/>
    </source>
</evidence>
<comment type="caution">
    <text evidence="3">The sequence shown here is derived from an EMBL/GenBank/DDBJ whole genome shotgun (WGS) entry which is preliminary data.</text>
</comment>
<dbReference type="PANTHER" id="PTHR31793:SF27">
    <property type="entry name" value="NOVEL THIOESTERASE SUPERFAMILY DOMAIN AND SAPOSIN A-TYPE DOMAIN CONTAINING PROTEIN (0610012H03RIK)"/>
    <property type="match status" value="1"/>
</dbReference>
<dbReference type="PIRSF" id="PIRSF003230">
    <property type="entry name" value="YbgC"/>
    <property type="match status" value="1"/>
</dbReference>
<dbReference type="NCBIfam" id="TIGR00051">
    <property type="entry name" value="YbgC/FadM family acyl-CoA thioesterase"/>
    <property type="match status" value="1"/>
</dbReference>
<dbReference type="Proteomes" id="UP000823850">
    <property type="component" value="Unassembled WGS sequence"/>
</dbReference>
<keyword evidence="2" id="KW-0378">Hydrolase</keyword>
<dbReference type="Gene3D" id="3.10.129.10">
    <property type="entry name" value="Hotdog Thioesterase"/>
    <property type="match status" value="1"/>
</dbReference>
<evidence type="ECO:0000313" key="4">
    <source>
        <dbReference type="Proteomes" id="UP000823850"/>
    </source>
</evidence>
<dbReference type="InterPro" id="IPR029069">
    <property type="entry name" value="HotDog_dom_sf"/>
</dbReference>
<comment type="similarity">
    <text evidence="1">Belongs to the 4-hydroxybenzoyl-CoA thioesterase family.</text>
</comment>
<dbReference type="GO" id="GO:0047617">
    <property type="term" value="F:fatty acyl-CoA hydrolase activity"/>
    <property type="evidence" value="ECO:0007669"/>
    <property type="project" value="TreeGrafter"/>
</dbReference>
<dbReference type="InterPro" id="IPR006684">
    <property type="entry name" value="YbgC/YbaW"/>
</dbReference>
<protein>
    <submittedName>
        <fullName evidence="3">Acyl-CoA thioesterase</fullName>
    </submittedName>
</protein>
<dbReference type="CDD" id="cd00586">
    <property type="entry name" value="4HBT"/>
    <property type="match status" value="1"/>
</dbReference>
<proteinExistence type="inferred from homology"/>
<sequence length="137" mass="16203">MIMYEHKTQYYETDQMGIIHHSNYIRWFEEARVDFMDRCGFSYAQMEKDGLISPVLSVSCEYKTMTHFGDTVTIETEIMKYNGIKLELSYTVRDKETGEIRCTGKSSHCFLDREGKVVSLKRGWDKYHQGFLKELIK</sequence>
<dbReference type="EMBL" id="DWUX01000145">
    <property type="protein sequence ID" value="HJD39982.1"/>
    <property type="molecule type" value="Genomic_DNA"/>
</dbReference>
<evidence type="ECO:0000256" key="2">
    <source>
        <dbReference type="ARBA" id="ARBA00022801"/>
    </source>
</evidence>
<reference evidence="3" key="1">
    <citation type="journal article" date="2021" name="PeerJ">
        <title>Extensive microbial diversity within the chicken gut microbiome revealed by metagenomics and culture.</title>
        <authorList>
            <person name="Gilroy R."/>
            <person name="Ravi A."/>
            <person name="Getino M."/>
            <person name="Pursley I."/>
            <person name="Horton D.L."/>
            <person name="Alikhan N.F."/>
            <person name="Baker D."/>
            <person name="Gharbi K."/>
            <person name="Hall N."/>
            <person name="Watson M."/>
            <person name="Adriaenssens E.M."/>
            <person name="Foster-Nyarko E."/>
            <person name="Jarju S."/>
            <person name="Secka A."/>
            <person name="Antonio M."/>
            <person name="Oren A."/>
            <person name="Chaudhuri R.R."/>
            <person name="La Ragione R."/>
            <person name="Hildebrand F."/>
            <person name="Pallen M.J."/>
        </authorList>
    </citation>
    <scope>NUCLEOTIDE SEQUENCE</scope>
    <source>
        <strain evidence="3">ChiW19-6364</strain>
    </source>
</reference>
<dbReference type="InterPro" id="IPR050563">
    <property type="entry name" value="4-hydroxybenzoyl-CoA_TE"/>
</dbReference>